<sequence length="45" mass="5397">MLMSFFGIPFFWWIFANGNQQSRRAMDRKSAQTVRIGRRAHNLRP</sequence>
<reference evidence="2 3" key="1">
    <citation type="journal article" date="2014" name="PLoS ONE">
        <title>The first complete genome sequence of the class fimbriimonadia in the phylum armatimonadetes.</title>
        <authorList>
            <person name="Hu Z.Y."/>
            <person name="Wang Y.Z."/>
            <person name="Im W.T."/>
            <person name="Wang S.Y."/>
            <person name="Zhao G.P."/>
            <person name="Zheng H.J."/>
            <person name="Quan Z.X."/>
        </authorList>
    </citation>
    <scope>NUCLEOTIDE SEQUENCE [LARGE SCALE GENOMIC DNA]</scope>
    <source>
        <strain evidence="2">Gsoil 348</strain>
    </source>
</reference>
<dbReference type="HOGENOM" id="CLU_3200099_0_0_0"/>
<dbReference type="STRING" id="661478.OP10G_4414"/>
<dbReference type="AlphaFoldDB" id="A0A068NWN6"/>
<evidence type="ECO:0000313" key="3">
    <source>
        <dbReference type="Proteomes" id="UP000027982"/>
    </source>
</evidence>
<feature type="compositionally biased region" description="Basic residues" evidence="1">
    <location>
        <begin position="36"/>
        <end position="45"/>
    </location>
</feature>
<feature type="region of interest" description="Disordered" evidence="1">
    <location>
        <begin position="26"/>
        <end position="45"/>
    </location>
</feature>
<keyword evidence="3" id="KW-1185">Reference proteome</keyword>
<evidence type="ECO:0000256" key="1">
    <source>
        <dbReference type="SAM" id="MobiDB-lite"/>
    </source>
</evidence>
<gene>
    <name evidence="2" type="ORF">OP10G_4414</name>
</gene>
<protein>
    <submittedName>
        <fullName evidence="2">Uncharacterized protein</fullName>
    </submittedName>
</protein>
<dbReference type="EMBL" id="CP007139">
    <property type="protein sequence ID" value="AIE87782.1"/>
    <property type="molecule type" value="Genomic_DNA"/>
</dbReference>
<evidence type="ECO:0000313" key="2">
    <source>
        <dbReference type="EMBL" id="AIE87782.1"/>
    </source>
</evidence>
<proteinExistence type="predicted"/>
<organism evidence="2 3">
    <name type="scientific">Fimbriimonas ginsengisoli Gsoil 348</name>
    <dbReference type="NCBI Taxonomy" id="661478"/>
    <lineage>
        <taxon>Bacteria</taxon>
        <taxon>Bacillati</taxon>
        <taxon>Armatimonadota</taxon>
        <taxon>Fimbriimonadia</taxon>
        <taxon>Fimbriimonadales</taxon>
        <taxon>Fimbriimonadaceae</taxon>
        <taxon>Fimbriimonas</taxon>
    </lineage>
</organism>
<name>A0A068NWN6_FIMGI</name>
<dbReference type="KEGG" id="fgi:OP10G_4414"/>
<dbReference type="Proteomes" id="UP000027982">
    <property type="component" value="Chromosome"/>
</dbReference>
<accession>A0A068NWN6</accession>